<feature type="compositionally biased region" description="Polar residues" evidence="1">
    <location>
        <begin position="334"/>
        <end position="349"/>
    </location>
</feature>
<gene>
    <name evidence="2" type="ORF">QBC41DRAFT_353049</name>
</gene>
<accession>A0AA39ZKP0</accession>
<feature type="region of interest" description="Disordered" evidence="1">
    <location>
        <begin position="138"/>
        <end position="180"/>
    </location>
</feature>
<dbReference type="PANTHER" id="PTHR42068">
    <property type="entry name" value="YALI0B18964P"/>
    <property type="match status" value="1"/>
</dbReference>
<comment type="caution">
    <text evidence="2">The sequence shown here is derived from an EMBL/GenBank/DDBJ whole genome shotgun (WGS) entry which is preliminary data.</text>
</comment>
<feature type="region of interest" description="Disordered" evidence="1">
    <location>
        <begin position="710"/>
        <end position="755"/>
    </location>
</feature>
<feature type="region of interest" description="Disordered" evidence="1">
    <location>
        <begin position="293"/>
        <end position="533"/>
    </location>
</feature>
<evidence type="ECO:0000256" key="1">
    <source>
        <dbReference type="SAM" id="MobiDB-lite"/>
    </source>
</evidence>
<feature type="compositionally biased region" description="Polar residues" evidence="1">
    <location>
        <begin position="411"/>
        <end position="432"/>
    </location>
</feature>
<sequence>MLCAPGQPAGQLSRGLVSPLASLVLSDAPSRVHKGTTVPAAGSFYFILFLVRRNHPPPHHPFPQRPSYMPRFPTFVKRKSTADSLENVAVTGPSFRVLERTEVSGVKSFDGGVRLTGKPHAAHRSTASEITVEDNIFADLKPNRGSGSSNTTKTNSTDNSSRHSNASTAPSSADMGGQEDWRNNKRLHADIPVPPIPKSSSANFLKAAGRTFSFGGQKKQLPTAAEMQEERPSSPVASEVPTAQTPVNGRSRATTTSTSTTVTPPRIDNDFSLDLGGDFGKMILGGDKRASVVTVKDEQKGRQALAPRSLTASRLNQPSPLHIDMTTKVEASPYSWSSQHSNDQLIAPSSPSPPIKENLPPPVPRHTSPLAERKPSASPEAGSRKPLLAPKTPTTEEAEGEDEEARLLRDSLSTVNKFMTGSVVSSHPASTSRYRRDEDDDSLFDTTHSFSAKSASRFTAKKASPPSSNKVMTPAEFEKYRQDKERQDKERQQEAVSNKGRDDEDEDNYEDDEDDIERAKQQTKQRRKQEAHMAVYRQQMMKVTGESANLPSSRPSLQISFSTPNLPNLALASGASPAVANTSDPSDEDEEIPLAILAAHGFPNRNRPPTRLSTMASNPNLRASQQPSFQRPVSVIGDAGAGAGAGTPGRLPAFARNLPQDPFLGAGLVRNPVRESFALGGGAPGNPAGAIPPGGLINIIANEERNRAMRRGSPHIDAPASMPAMPGAGPFDPMTGMPSHLMYQNQPTPPMLTPGDQAQIQMTQQMQTFMQMQMQFMQMMAGQNGSAPATPNGYLAASQSTGSLAAMGGGMPTAGPLPPMQGMGGAPEMRHSFLGNDSLLDLPTGRGGDAQMRTMSMVQPSSASWIQPMHHPGFAPSILMQGGGYAPSIAPSERSNIGLPGRYRPVSHAPAPHVPVAPGHLRKSTTMSGAITQPTISVTKSGSGSDDDDEEGWAAMKAKREKKKSLWKSKKSSIGGDLGAFIN</sequence>
<reference evidence="2" key="1">
    <citation type="submission" date="2023-06" db="EMBL/GenBank/DDBJ databases">
        <title>Genome-scale phylogeny and comparative genomics of the fungal order Sordariales.</title>
        <authorList>
            <consortium name="Lawrence Berkeley National Laboratory"/>
            <person name="Hensen N."/>
            <person name="Bonometti L."/>
            <person name="Westerberg I."/>
            <person name="Brannstrom I.O."/>
            <person name="Guillou S."/>
            <person name="Cros-Aarteil S."/>
            <person name="Calhoun S."/>
            <person name="Haridas S."/>
            <person name="Kuo A."/>
            <person name="Mondo S."/>
            <person name="Pangilinan J."/>
            <person name="Riley R."/>
            <person name="Labutti K."/>
            <person name="Andreopoulos B."/>
            <person name="Lipzen A."/>
            <person name="Chen C."/>
            <person name="Yanf M."/>
            <person name="Daum C."/>
            <person name="Ng V."/>
            <person name="Clum A."/>
            <person name="Steindorff A."/>
            <person name="Ohm R."/>
            <person name="Martin F."/>
            <person name="Silar P."/>
            <person name="Natvig D."/>
            <person name="Lalanne C."/>
            <person name="Gautier V."/>
            <person name="Ament-Velasquez S.L."/>
            <person name="Kruys A."/>
            <person name="Hutchinson M.I."/>
            <person name="Powell A.J."/>
            <person name="Barry K."/>
            <person name="Miller A.N."/>
            <person name="Grigoriev I.V."/>
            <person name="Debuchy R."/>
            <person name="Gladieux P."/>
            <person name="Thoren M.H."/>
            <person name="Johannesson H."/>
        </authorList>
    </citation>
    <scope>NUCLEOTIDE SEQUENCE</scope>
    <source>
        <strain evidence="2">CBS 307.81</strain>
    </source>
</reference>
<feature type="compositionally biased region" description="Basic and acidic residues" evidence="1">
    <location>
        <begin position="476"/>
        <end position="493"/>
    </location>
</feature>
<feature type="compositionally biased region" description="Low complexity" evidence="1">
    <location>
        <begin position="254"/>
        <end position="263"/>
    </location>
</feature>
<evidence type="ECO:0000313" key="3">
    <source>
        <dbReference type="Proteomes" id="UP001174997"/>
    </source>
</evidence>
<feature type="compositionally biased region" description="Low complexity" evidence="1">
    <location>
        <begin position="143"/>
        <end position="159"/>
    </location>
</feature>
<dbReference type="Proteomes" id="UP001174997">
    <property type="component" value="Unassembled WGS sequence"/>
</dbReference>
<proteinExistence type="predicted"/>
<protein>
    <submittedName>
        <fullName evidence="2">Uncharacterized protein</fullName>
    </submittedName>
</protein>
<name>A0AA39ZKP0_9PEZI</name>
<dbReference type="EMBL" id="JAULSY010000010">
    <property type="protein sequence ID" value="KAK0672802.1"/>
    <property type="molecule type" value="Genomic_DNA"/>
</dbReference>
<dbReference type="AlphaFoldDB" id="A0AA39ZKP0"/>
<dbReference type="PANTHER" id="PTHR42068:SF1">
    <property type="entry name" value="YALI0B18964P"/>
    <property type="match status" value="1"/>
</dbReference>
<feature type="compositionally biased region" description="Low complexity" evidence="1">
    <location>
        <begin position="718"/>
        <end position="730"/>
    </location>
</feature>
<organism evidence="2 3">
    <name type="scientific">Cercophora samala</name>
    <dbReference type="NCBI Taxonomy" id="330535"/>
    <lineage>
        <taxon>Eukaryota</taxon>
        <taxon>Fungi</taxon>
        <taxon>Dikarya</taxon>
        <taxon>Ascomycota</taxon>
        <taxon>Pezizomycotina</taxon>
        <taxon>Sordariomycetes</taxon>
        <taxon>Sordariomycetidae</taxon>
        <taxon>Sordariales</taxon>
        <taxon>Lasiosphaeriaceae</taxon>
        <taxon>Cercophora</taxon>
    </lineage>
</organism>
<feature type="compositionally biased region" description="Basic residues" evidence="1">
    <location>
        <begin position="957"/>
        <end position="971"/>
    </location>
</feature>
<feature type="compositionally biased region" description="Acidic residues" evidence="1">
    <location>
        <begin position="503"/>
        <end position="516"/>
    </location>
</feature>
<keyword evidence="3" id="KW-1185">Reference proteome</keyword>
<feature type="region of interest" description="Disordered" evidence="1">
    <location>
        <begin position="935"/>
        <end position="983"/>
    </location>
</feature>
<evidence type="ECO:0000313" key="2">
    <source>
        <dbReference type="EMBL" id="KAK0672802.1"/>
    </source>
</evidence>
<feature type="compositionally biased region" description="Polar residues" evidence="1">
    <location>
        <begin position="241"/>
        <end position="253"/>
    </location>
</feature>
<feature type="compositionally biased region" description="Pro residues" evidence="1">
    <location>
        <begin position="350"/>
        <end position="364"/>
    </location>
</feature>
<feature type="region of interest" description="Disordered" evidence="1">
    <location>
        <begin position="215"/>
        <end position="269"/>
    </location>
</feature>
<feature type="compositionally biased region" description="Polar residues" evidence="1">
    <location>
        <begin position="444"/>
        <end position="457"/>
    </location>
</feature>
<feature type="compositionally biased region" description="Polar residues" evidence="1">
    <location>
        <begin position="310"/>
        <end position="319"/>
    </location>
</feature>